<evidence type="ECO:0000256" key="3">
    <source>
        <dbReference type="ARBA" id="ARBA00022692"/>
    </source>
</evidence>
<evidence type="ECO:0000313" key="7">
    <source>
        <dbReference type="EMBL" id="TDR52623.1"/>
    </source>
</evidence>
<feature type="transmembrane region" description="Helical" evidence="6">
    <location>
        <begin position="319"/>
        <end position="337"/>
    </location>
</feature>
<feature type="transmembrane region" description="Helical" evidence="6">
    <location>
        <begin position="436"/>
        <end position="454"/>
    </location>
</feature>
<keyword evidence="3 6" id="KW-0812">Transmembrane</keyword>
<evidence type="ECO:0000313" key="8">
    <source>
        <dbReference type="Proteomes" id="UP000295558"/>
    </source>
</evidence>
<evidence type="ECO:0000256" key="6">
    <source>
        <dbReference type="SAM" id="Phobius"/>
    </source>
</evidence>
<keyword evidence="4 6" id="KW-1133">Transmembrane helix</keyword>
<evidence type="ECO:0000256" key="2">
    <source>
        <dbReference type="ARBA" id="ARBA00022475"/>
    </source>
</evidence>
<dbReference type="InterPro" id="IPR050833">
    <property type="entry name" value="Poly_Biosynth_Transport"/>
</dbReference>
<feature type="transmembrane region" description="Helical" evidence="6">
    <location>
        <begin position="112"/>
        <end position="132"/>
    </location>
</feature>
<keyword evidence="8" id="KW-1185">Reference proteome</keyword>
<dbReference type="PANTHER" id="PTHR30250">
    <property type="entry name" value="PST FAMILY PREDICTED COLANIC ACID TRANSPORTER"/>
    <property type="match status" value="1"/>
</dbReference>
<feature type="transmembrane region" description="Helical" evidence="6">
    <location>
        <begin position="144"/>
        <end position="165"/>
    </location>
</feature>
<reference evidence="7 8" key="1">
    <citation type="submission" date="2019-03" db="EMBL/GenBank/DDBJ databases">
        <title>Genomic Encyclopedia of Type Strains, Phase III (KMG-III): the genomes of soil and plant-associated and newly described type strains.</title>
        <authorList>
            <person name="Whitman W."/>
        </authorList>
    </citation>
    <scope>NUCLEOTIDE SEQUENCE [LARGE SCALE GENOMIC DNA]</scope>
    <source>
        <strain evidence="7 8">CECT 7972</strain>
    </source>
</reference>
<comment type="caution">
    <text evidence="7">The sequence shown here is derived from an EMBL/GenBank/DDBJ whole genome shotgun (WGS) entry which is preliminary data.</text>
</comment>
<feature type="transmembrane region" description="Helical" evidence="6">
    <location>
        <begin position="171"/>
        <end position="192"/>
    </location>
</feature>
<feature type="transmembrane region" description="Helical" evidence="6">
    <location>
        <begin position="357"/>
        <end position="376"/>
    </location>
</feature>
<dbReference type="EMBL" id="SNZK01000007">
    <property type="protein sequence ID" value="TDR52623.1"/>
    <property type="molecule type" value="Genomic_DNA"/>
</dbReference>
<feature type="transmembrane region" description="Helical" evidence="6">
    <location>
        <begin position="251"/>
        <end position="273"/>
    </location>
</feature>
<dbReference type="GO" id="GO:0005886">
    <property type="term" value="C:plasma membrane"/>
    <property type="evidence" value="ECO:0007669"/>
    <property type="project" value="UniProtKB-SubCell"/>
</dbReference>
<keyword evidence="2" id="KW-1003">Cell membrane</keyword>
<dbReference type="Pfam" id="PF01943">
    <property type="entry name" value="Polysacc_synt"/>
    <property type="match status" value="1"/>
</dbReference>
<feature type="transmembrane region" description="Helical" evidence="6">
    <location>
        <begin position="212"/>
        <end position="231"/>
    </location>
</feature>
<feature type="transmembrane region" description="Helical" evidence="6">
    <location>
        <begin position="413"/>
        <end position="430"/>
    </location>
</feature>
<dbReference type="RefSeq" id="WP_133620691.1">
    <property type="nucleotide sequence ID" value="NZ_SNZK01000007.1"/>
</dbReference>
<organism evidence="7 8">
    <name type="scientific">Listeria rocourtiae</name>
    <dbReference type="NCBI Taxonomy" id="647910"/>
    <lineage>
        <taxon>Bacteria</taxon>
        <taxon>Bacillati</taxon>
        <taxon>Bacillota</taxon>
        <taxon>Bacilli</taxon>
        <taxon>Bacillales</taxon>
        <taxon>Listeriaceae</taxon>
        <taxon>Listeria</taxon>
    </lineage>
</organism>
<dbReference type="Proteomes" id="UP000295558">
    <property type="component" value="Unassembled WGS sequence"/>
</dbReference>
<dbReference type="InterPro" id="IPR002797">
    <property type="entry name" value="Polysacc_synth"/>
</dbReference>
<dbReference type="PANTHER" id="PTHR30250:SF11">
    <property type="entry name" value="O-ANTIGEN TRANSPORTER-RELATED"/>
    <property type="match status" value="1"/>
</dbReference>
<comment type="subcellular location">
    <subcellularLocation>
        <location evidence="1">Cell membrane</location>
        <topology evidence="1">Multi-pass membrane protein</topology>
    </subcellularLocation>
</comment>
<dbReference type="OrthoDB" id="6017905at2"/>
<name>A0A4R6ZJW8_9LIST</name>
<feature type="transmembrane region" description="Helical" evidence="6">
    <location>
        <begin position="285"/>
        <end position="307"/>
    </location>
</feature>
<evidence type="ECO:0000256" key="5">
    <source>
        <dbReference type="ARBA" id="ARBA00023136"/>
    </source>
</evidence>
<evidence type="ECO:0000256" key="1">
    <source>
        <dbReference type="ARBA" id="ARBA00004651"/>
    </source>
</evidence>
<accession>A0A4R6ZJW8</accession>
<feature type="transmembrane region" description="Helical" evidence="6">
    <location>
        <begin position="382"/>
        <end position="401"/>
    </location>
</feature>
<feature type="transmembrane region" description="Helical" evidence="6">
    <location>
        <begin position="41"/>
        <end position="59"/>
    </location>
</feature>
<gene>
    <name evidence="7" type="ORF">DFP96_10760</name>
</gene>
<keyword evidence="5 6" id="KW-0472">Membrane</keyword>
<protein>
    <submittedName>
        <fullName evidence="7">O-antigen/teichoic acid export membrane protein</fullName>
    </submittedName>
</protein>
<feature type="transmembrane region" description="Helical" evidence="6">
    <location>
        <begin position="7"/>
        <end position="29"/>
    </location>
</feature>
<feature type="transmembrane region" description="Helical" evidence="6">
    <location>
        <begin position="80"/>
        <end position="100"/>
    </location>
</feature>
<proteinExistence type="predicted"/>
<dbReference type="AlphaFoldDB" id="A0A4R6ZJW8"/>
<sequence length="476" mass="54151">MNTTIKRFFYFTLGPIAGALVSFITIPLTTYFVSPEEYGKASMFILVQTLLTAYLYLGFDQAYAREYHEQSDKRYLIQNAIFIPLLVATGLSSLFLLFRADFADFIFYDAEAVVPIILLCVSMFTLIFERFFLLSIRMKEQAALYSLLTFVIKVFILVATLAFILSGKRDFSVIIYGTLIGQIVGDLLIIAFCARLLSLKHFSLDRKLIKKLWVFGFPVFIAFSIEAIFNTSDRFIIGFFSNYAELGLYTAAFKIASLLKIMQSSFTSFWIPMAYRWQKEQKQMAYFQFVADGVTALFACVFLLILLCKNAVSLVFTTAYADMIYIFPFLCFVPILYTISETTTLGIVFSRKTYLNIYVSIGAVLTNIILAVSLVPTFGAKGAALSIGISYFIYYFLRTILSNKQWEGIRMTKQLITIGILFMAGFYNTFLVSYSWLVNSLLLLTVIILYLPLIKKTVSLRKEGISLAIHSNQKDH</sequence>
<evidence type="ECO:0000256" key="4">
    <source>
        <dbReference type="ARBA" id="ARBA00022989"/>
    </source>
</evidence>